<feature type="transmembrane region" description="Helical" evidence="7">
    <location>
        <begin position="100"/>
        <end position="117"/>
    </location>
</feature>
<dbReference type="Gene3D" id="1.10.3730.20">
    <property type="match status" value="1"/>
</dbReference>
<evidence type="ECO:0000256" key="7">
    <source>
        <dbReference type="SAM" id="Phobius"/>
    </source>
</evidence>
<keyword evidence="9" id="KW-1185">Reference proteome</keyword>
<feature type="transmembrane region" description="Helical" evidence="7">
    <location>
        <begin position="75"/>
        <end position="94"/>
    </location>
</feature>
<protein>
    <submittedName>
        <fullName evidence="8">SMR family transporter</fullName>
    </submittedName>
</protein>
<dbReference type="InterPro" id="IPR045324">
    <property type="entry name" value="Small_multidrug_res"/>
</dbReference>
<keyword evidence="3 6" id="KW-0812">Transmembrane</keyword>
<evidence type="ECO:0000256" key="5">
    <source>
        <dbReference type="ARBA" id="ARBA00023136"/>
    </source>
</evidence>
<evidence type="ECO:0000256" key="6">
    <source>
        <dbReference type="RuleBase" id="RU003942"/>
    </source>
</evidence>
<dbReference type="PANTHER" id="PTHR30561">
    <property type="entry name" value="SMR FAMILY PROTON-DEPENDENT DRUG EFFLUX TRANSPORTER SUGE"/>
    <property type="match status" value="1"/>
</dbReference>
<dbReference type="Pfam" id="PF00893">
    <property type="entry name" value="Multi_Drug_Res"/>
    <property type="match status" value="1"/>
</dbReference>
<comment type="caution">
    <text evidence="8">The sequence shown here is derived from an EMBL/GenBank/DDBJ whole genome shotgun (WGS) entry which is preliminary data.</text>
</comment>
<proteinExistence type="inferred from homology"/>
<dbReference type="SUPFAM" id="SSF103481">
    <property type="entry name" value="Multidrug resistance efflux transporter EmrE"/>
    <property type="match status" value="1"/>
</dbReference>
<reference evidence="8 9" key="1">
    <citation type="submission" date="2023-01" db="EMBL/GenBank/DDBJ databases">
        <title>Vibrio sp. KJ40-1 sp.nov, isolated from marine algae.</title>
        <authorList>
            <person name="Butt M."/>
            <person name="Kim J.M.J."/>
            <person name="Jeon C.O.C."/>
        </authorList>
    </citation>
    <scope>NUCLEOTIDE SEQUENCE [LARGE SCALE GENOMIC DNA]</scope>
    <source>
        <strain evidence="8 9">KJ40-1</strain>
    </source>
</reference>
<evidence type="ECO:0000256" key="3">
    <source>
        <dbReference type="ARBA" id="ARBA00022692"/>
    </source>
</evidence>
<dbReference type="InterPro" id="IPR000390">
    <property type="entry name" value="Small_drug/metabolite_transptr"/>
</dbReference>
<keyword evidence="5 7" id="KW-0472">Membrane</keyword>
<evidence type="ECO:0000256" key="1">
    <source>
        <dbReference type="ARBA" id="ARBA00004651"/>
    </source>
</evidence>
<organism evidence="8 9">
    <name type="scientific">Vibrio algarum</name>
    <dbReference type="NCBI Taxonomy" id="3020714"/>
    <lineage>
        <taxon>Bacteria</taxon>
        <taxon>Pseudomonadati</taxon>
        <taxon>Pseudomonadota</taxon>
        <taxon>Gammaproteobacteria</taxon>
        <taxon>Vibrionales</taxon>
        <taxon>Vibrionaceae</taxon>
        <taxon>Vibrio</taxon>
    </lineage>
</organism>
<name>A0ABT4YLK0_9VIBR</name>
<keyword evidence="2" id="KW-1003">Cell membrane</keyword>
<evidence type="ECO:0000313" key="9">
    <source>
        <dbReference type="Proteomes" id="UP001210678"/>
    </source>
</evidence>
<evidence type="ECO:0000313" key="8">
    <source>
        <dbReference type="EMBL" id="MDB1122422.1"/>
    </source>
</evidence>
<dbReference type="EMBL" id="JAQLOI010000001">
    <property type="protein sequence ID" value="MDB1122422.1"/>
    <property type="molecule type" value="Genomic_DNA"/>
</dbReference>
<sequence length="119" mass="13001">MTIGIAWVFIFIAAINSTIGNVLLKQAQRVEFSMFGNPVLNFLLNPWFVGGLFFYGLNVILFAKSLEKLPVSSAYPVLASSGFVLLAVVSAYLFGESFHGKQWLGMVLVLLGIYFVSGS</sequence>
<accession>A0ABT4YLK0</accession>
<dbReference type="RefSeq" id="WP_272132152.1">
    <property type="nucleotide sequence ID" value="NZ_JAQLOI010000001.1"/>
</dbReference>
<evidence type="ECO:0000256" key="4">
    <source>
        <dbReference type="ARBA" id="ARBA00022989"/>
    </source>
</evidence>
<gene>
    <name evidence="8" type="ORF">PGX00_01145</name>
</gene>
<comment type="subcellular location">
    <subcellularLocation>
        <location evidence="1 6">Cell membrane</location>
        <topology evidence="1 6">Multi-pass membrane protein</topology>
    </subcellularLocation>
</comment>
<comment type="similarity">
    <text evidence="6">Belongs to the drug/metabolite transporter (DMT) superfamily. Small multidrug resistance (SMR) (TC 2.A.7.1) family.</text>
</comment>
<dbReference type="Proteomes" id="UP001210678">
    <property type="component" value="Unassembled WGS sequence"/>
</dbReference>
<dbReference type="PANTHER" id="PTHR30561:SF9">
    <property type="entry name" value="4-AMINO-4-DEOXY-L-ARABINOSE-PHOSPHOUNDECAPRENOL FLIPPASE SUBUNIT ARNF-RELATED"/>
    <property type="match status" value="1"/>
</dbReference>
<dbReference type="InterPro" id="IPR037185">
    <property type="entry name" value="EmrE-like"/>
</dbReference>
<feature type="transmembrane region" description="Helical" evidence="7">
    <location>
        <begin position="44"/>
        <end position="63"/>
    </location>
</feature>
<evidence type="ECO:0000256" key="2">
    <source>
        <dbReference type="ARBA" id="ARBA00022475"/>
    </source>
</evidence>
<keyword evidence="4 7" id="KW-1133">Transmembrane helix</keyword>